<feature type="domain" description="Major facilitator superfamily (MFS) profile" evidence="7">
    <location>
        <begin position="14"/>
        <end position="463"/>
    </location>
</feature>
<keyword evidence="11" id="KW-1185">Reference proteome</keyword>
<evidence type="ECO:0000256" key="2">
    <source>
        <dbReference type="ARBA" id="ARBA00022448"/>
    </source>
</evidence>
<evidence type="ECO:0000256" key="5">
    <source>
        <dbReference type="ARBA" id="ARBA00023136"/>
    </source>
</evidence>
<dbReference type="GO" id="GO:0005886">
    <property type="term" value="C:plasma membrane"/>
    <property type="evidence" value="ECO:0007669"/>
    <property type="project" value="UniProtKB-SubCell"/>
</dbReference>
<comment type="caution">
    <text evidence="8">The sequence shown here is derived from an EMBL/GenBank/DDBJ whole genome shotgun (WGS) entry which is preliminary data.</text>
</comment>
<dbReference type="InterPro" id="IPR020846">
    <property type="entry name" value="MFS_dom"/>
</dbReference>
<sequence>MTENNAIPAQTKLAILATGLLSFIGILVETSLNVTFPTMIRQFHTSLSTVQWLTSGYLLMVTIIMSTTAFLIKRFNTRSLFRAAVLSTLIGTALAAIAPDFQILMIGRIFQAIATGLSTPLMFHVILSLIPQNRLGIYMGLASMITSFAPALGPTYGGLLNYYLNWRVIFIITLPLIIGILLIGETSIRLKARRDNDNFDIFGLVTLSLLFFGFIETFDQAGTHGFISLNFGLSLFISIVLLLILLHHIKNGSAQILNFRILTNPIISLRAVNFFLLQFINIGISFVIPVFAQNYLGADSMISGLILLPGSLIGAMVAPVAGGIYDRRGPKITLYIANGAMLIGSLLLWWFTKDLSLVGITLLYIFLRFGFNFGFGNIMSDASTQISINEKADLNSLFNTLQQYAGSFGTAVLSALISTAELRMPTAQSGLATAIGAKNDFLLLGFFSLIGLITTVTVSHFQRQAKG</sequence>
<feature type="transmembrane region" description="Helical" evidence="6">
    <location>
        <begin position="357"/>
        <end position="380"/>
    </location>
</feature>
<feature type="transmembrane region" description="Helical" evidence="6">
    <location>
        <begin position="52"/>
        <end position="72"/>
    </location>
</feature>
<reference evidence="8" key="1">
    <citation type="journal article" date="2014" name="Genome Announc.">
        <title>Draft Genome Sequences of Two Lactobacillus Strains, L. farraginis JCM 14108T and L. composti JCM 14202T, Isolated from Compost of Distilled Shochu Residue.</title>
        <authorList>
            <person name="Yuki M."/>
            <person name="Oshima K."/>
            <person name="Suda W."/>
            <person name="Kitahara M."/>
            <person name="Kitamura K."/>
            <person name="Iida T."/>
            <person name="Hattori M."/>
            <person name="Ohkuma M."/>
        </authorList>
    </citation>
    <scope>NUCLEOTIDE SEQUENCE [LARGE SCALE GENOMIC DNA]</scope>
    <source>
        <strain evidence="8">JCM 14108</strain>
    </source>
</reference>
<feature type="transmembrane region" description="Helical" evidence="6">
    <location>
        <begin position="196"/>
        <end position="215"/>
    </location>
</feature>
<accession>X0PI04</accession>
<feature type="transmembrane region" description="Helical" evidence="6">
    <location>
        <begin position="164"/>
        <end position="184"/>
    </location>
</feature>
<evidence type="ECO:0000256" key="4">
    <source>
        <dbReference type="ARBA" id="ARBA00022989"/>
    </source>
</evidence>
<evidence type="ECO:0000259" key="7">
    <source>
        <dbReference type="PROSITE" id="PS50850"/>
    </source>
</evidence>
<feature type="transmembrane region" description="Helical" evidence="6">
    <location>
        <begin position="304"/>
        <end position="325"/>
    </location>
</feature>
<dbReference type="Proteomes" id="UP000051966">
    <property type="component" value="Unassembled WGS sequence"/>
</dbReference>
<dbReference type="AlphaFoldDB" id="X0PI04"/>
<keyword evidence="5 6" id="KW-0472">Membrane</keyword>
<feature type="transmembrane region" description="Helical" evidence="6">
    <location>
        <begin position="79"/>
        <end position="97"/>
    </location>
</feature>
<evidence type="ECO:0000313" key="10">
    <source>
        <dbReference type="Proteomes" id="UP000019488"/>
    </source>
</evidence>
<evidence type="ECO:0000313" key="8">
    <source>
        <dbReference type="EMBL" id="GAF36121.1"/>
    </source>
</evidence>
<dbReference type="SUPFAM" id="SSF103473">
    <property type="entry name" value="MFS general substrate transporter"/>
    <property type="match status" value="1"/>
</dbReference>
<protein>
    <submittedName>
        <fullName evidence="8 9">Permease</fullName>
    </submittedName>
</protein>
<dbReference type="Gene3D" id="1.20.1720.10">
    <property type="entry name" value="Multidrug resistance protein D"/>
    <property type="match status" value="1"/>
</dbReference>
<dbReference type="GO" id="GO:0022857">
    <property type="term" value="F:transmembrane transporter activity"/>
    <property type="evidence" value="ECO:0007669"/>
    <property type="project" value="InterPro"/>
</dbReference>
<dbReference type="EMBL" id="BAKI01000007">
    <property type="protein sequence ID" value="GAF36121.1"/>
    <property type="molecule type" value="Genomic_DNA"/>
</dbReference>
<dbReference type="EMBL" id="AZFY01000022">
    <property type="protein sequence ID" value="KRM11510.1"/>
    <property type="molecule type" value="Genomic_DNA"/>
</dbReference>
<evidence type="ECO:0000256" key="6">
    <source>
        <dbReference type="SAM" id="Phobius"/>
    </source>
</evidence>
<keyword evidence="3 6" id="KW-0812">Transmembrane</keyword>
<organism evidence="8 10">
    <name type="scientific">Lentilactobacillus farraginis DSM 18382 = JCM 14108</name>
    <dbReference type="NCBI Taxonomy" id="1423743"/>
    <lineage>
        <taxon>Bacteria</taxon>
        <taxon>Bacillati</taxon>
        <taxon>Bacillota</taxon>
        <taxon>Bacilli</taxon>
        <taxon>Lactobacillales</taxon>
        <taxon>Lactobacillaceae</taxon>
        <taxon>Lentilactobacillus</taxon>
    </lineage>
</organism>
<dbReference type="PANTHER" id="PTHR42718:SF9">
    <property type="entry name" value="MAJOR FACILITATOR SUPERFAMILY MULTIDRUG TRANSPORTER MFSC"/>
    <property type="match status" value="1"/>
</dbReference>
<dbReference type="PATRIC" id="fig|1423743.5.peg.1421"/>
<dbReference type="InterPro" id="IPR011701">
    <property type="entry name" value="MFS"/>
</dbReference>
<evidence type="ECO:0000256" key="3">
    <source>
        <dbReference type="ARBA" id="ARBA00022692"/>
    </source>
</evidence>
<comment type="subcellular location">
    <subcellularLocation>
        <location evidence="1">Cell membrane</location>
        <topology evidence="1">Multi-pass membrane protein</topology>
    </subcellularLocation>
</comment>
<proteinExistence type="predicted"/>
<dbReference type="PROSITE" id="PS50850">
    <property type="entry name" value="MFS"/>
    <property type="match status" value="1"/>
</dbReference>
<reference evidence="9 11" key="2">
    <citation type="journal article" date="2015" name="Genome Announc.">
        <title>Expanding the biotechnology potential of lactobacilli through comparative genomics of 213 strains and associated genera.</title>
        <authorList>
            <person name="Sun Z."/>
            <person name="Harris H.M."/>
            <person name="McCann A."/>
            <person name="Guo C."/>
            <person name="Argimon S."/>
            <person name="Zhang W."/>
            <person name="Yang X."/>
            <person name="Jeffery I.B."/>
            <person name="Cooney J.C."/>
            <person name="Kagawa T.F."/>
            <person name="Liu W."/>
            <person name="Song Y."/>
            <person name="Salvetti E."/>
            <person name="Wrobel A."/>
            <person name="Rasinkangas P."/>
            <person name="Parkhill J."/>
            <person name="Rea M.C."/>
            <person name="O'Sullivan O."/>
            <person name="Ritari J."/>
            <person name="Douillard F.P."/>
            <person name="Paul Ross R."/>
            <person name="Yang R."/>
            <person name="Briner A.E."/>
            <person name="Felis G.E."/>
            <person name="de Vos W.M."/>
            <person name="Barrangou R."/>
            <person name="Klaenhammer T.R."/>
            <person name="Caufield P.W."/>
            <person name="Cui Y."/>
            <person name="Zhang H."/>
            <person name="O'Toole P.W."/>
        </authorList>
    </citation>
    <scope>NUCLEOTIDE SEQUENCE [LARGE SCALE GENOMIC DNA]</scope>
    <source>
        <strain evidence="9 11">DSM 18382</strain>
    </source>
</reference>
<dbReference type="InterPro" id="IPR036259">
    <property type="entry name" value="MFS_trans_sf"/>
</dbReference>
<evidence type="ECO:0000256" key="1">
    <source>
        <dbReference type="ARBA" id="ARBA00004651"/>
    </source>
</evidence>
<evidence type="ECO:0000313" key="11">
    <source>
        <dbReference type="Proteomes" id="UP000051966"/>
    </source>
</evidence>
<dbReference type="Gene3D" id="1.20.1250.20">
    <property type="entry name" value="MFS general substrate transporter like domains"/>
    <property type="match status" value="1"/>
</dbReference>
<dbReference type="STRING" id="1423743.FD41_GL001368"/>
<keyword evidence="4 6" id="KW-1133">Transmembrane helix</keyword>
<keyword evidence="2" id="KW-0813">Transport</keyword>
<gene>
    <name evidence="9" type="ORF">FD41_GL001368</name>
    <name evidence="8" type="ORF">JCM14108_1069</name>
</gene>
<evidence type="ECO:0000313" key="9">
    <source>
        <dbReference type="EMBL" id="KRM11510.1"/>
    </source>
</evidence>
<feature type="transmembrane region" description="Helical" evidence="6">
    <location>
        <begin position="267"/>
        <end position="292"/>
    </location>
</feature>
<dbReference type="Pfam" id="PF07690">
    <property type="entry name" value="MFS_1"/>
    <property type="match status" value="1"/>
</dbReference>
<feature type="transmembrane region" description="Helical" evidence="6">
    <location>
        <begin position="441"/>
        <end position="461"/>
    </location>
</feature>
<feature type="transmembrane region" description="Helical" evidence="6">
    <location>
        <begin position="12"/>
        <end position="32"/>
    </location>
</feature>
<dbReference type="RefSeq" id="WP_035178660.1">
    <property type="nucleotide sequence ID" value="NZ_AZFY01000022.1"/>
</dbReference>
<dbReference type="Proteomes" id="UP000019488">
    <property type="component" value="Unassembled WGS sequence"/>
</dbReference>
<name>X0PI04_9LACO</name>
<feature type="transmembrane region" description="Helical" evidence="6">
    <location>
        <begin position="227"/>
        <end position="246"/>
    </location>
</feature>
<dbReference type="PANTHER" id="PTHR42718">
    <property type="entry name" value="MAJOR FACILITATOR SUPERFAMILY MULTIDRUG TRANSPORTER MFSC"/>
    <property type="match status" value="1"/>
</dbReference>
<feature type="transmembrane region" description="Helical" evidence="6">
    <location>
        <begin position="135"/>
        <end position="152"/>
    </location>
</feature>
<dbReference type="PRINTS" id="PR01036">
    <property type="entry name" value="TCRTETB"/>
</dbReference>
<feature type="transmembrane region" description="Helical" evidence="6">
    <location>
        <begin position="103"/>
        <end position="123"/>
    </location>
</feature>
<feature type="transmembrane region" description="Helical" evidence="6">
    <location>
        <begin position="332"/>
        <end position="351"/>
    </location>
</feature>